<evidence type="ECO:0000313" key="3">
    <source>
        <dbReference type="EMBL" id="VTR94375.1"/>
    </source>
</evidence>
<organism evidence="3 4">
    <name type="scientific">Gemmata massiliana</name>
    <dbReference type="NCBI Taxonomy" id="1210884"/>
    <lineage>
        <taxon>Bacteria</taxon>
        <taxon>Pseudomonadati</taxon>
        <taxon>Planctomycetota</taxon>
        <taxon>Planctomycetia</taxon>
        <taxon>Gemmatales</taxon>
        <taxon>Gemmataceae</taxon>
        <taxon>Gemmata</taxon>
    </lineage>
</organism>
<keyword evidence="4" id="KW-1185">Reference proteome</keyword>
<proteinExistence type="predicted"/>
<accession>A0A6P2D1V5</accession>
<feature type="region of interest" description="Disordered" evidence="1">
    <location>
        <begin position="155"/>
        <end position="261"/>
    </location>
</feature>
<dbReference type="RefSeq" id="WP_162668917.1">
    <property type="nucleotide sequence ID" value="NZ_LR593886.1"/>
</dbReference>
<keyword evidence="2" id="KW-0812">Transmembrane</keyword>
<protein>
    <recommendedName>
        <fullName evidence="5">DUF4129 domain-containing protein</fullName>
    </recommendedName>
</protein>
<evidence type="ECO:0000313" key="4">
    <source>
        <dbReference type="Proteomes" id="UP000464178"/>
    </source>
</evidence>
<dbReference type="KEGG" id="gms:SOIL9_33390"/>
<evidence type="ECO:0000256" key="2">
    <source>
        <dbReference type="SAM" id="Phobius"/>
    </source>
</evidence>
<feature type="region of interest" description="Disordered" evidence="1">
    <location>
        <begin position="352"/>
        <end position="374"/>
    </location>
</feature>
<dbReference type="AlphaFoldDB" id="A0A6P2D1V5"/>
<gene>
    <name evidence="3" type="ORF">SOIL9_33390</name>
</gene>
<dbReference type="EMBL" id="LR593886">
    <property type="protein sequence ID" value="VTR94375.1"/>
    <property type="molecule type" value="Genomic_DNA"/>
</dbReference>
<evidence type="ECO:0008006" key="5">
    <source>
        <dbReference type="Google" id="ProtNLM"/>
    </source>
</evidence>
<evidence type="ECO:0000256" key="1">
    <source>
        <dbReference type="SAM" id="MobiDB-lite"/>
    </source>
</evidence>
<name>A0A6P2D1V5_9BACT</name>
<reference evidence="3 4" key="1">
    <citation type="submission" date="2019-05" db="EMBL/GenBank/DDBJ databases">
        <authorList>
            <consortium name="Science for Life Laboratories"/>
        </authorList>
    </citation>
    <scope>NUCLEOTIDE SEQUENCE [LARGE SCALE GENOMIC DNA]</scope>
    <source>
        <strain evidence="3">Soil9</strain>
    </source>
</reference>
<keyword evidence="2" id="KW-0472">Membrane</keyword>
<keyword evidence="2" id="KW-1133">Transmembrane helix</keyword>
<feature type="compositionally biased region" description="Pro residues" evidence="1">
    <location>
        <begin position="206"/>
        <end position="221"/>
    </location>
</feature>
<dbReference type="PROSITE" id="PS51257">
    <property type="entry name" value="PROKAR_LIPOPROTEIN"/>
    <property type="match status" value="1"/>
</dbReference>
<dbReference type="Proteomes" id="UP000464178">
    <property type="component" value="Chromosome"/>
</dbReference>
<sequence length="524" mass="57935">MSAGRRGLLLSVAFFGCVLWLCPTNRARAQQPLRPVPGGNPHQLQMVPENDPHAGRHTIWQRDLRAEQIRDLLAKFGKGDADANKQLEDLIRDSVKQRNPRANDDQVDAAIKRMLADKEFMKRMTDLAQKHKNENPNQNPNEMPRLTPEDIEKLKNLRPNDNNGADPFKLPKIDPNTINPNDPPRVDPNTGRPIAPNQGLPKIAQAPPPNMGGPPVPPPMIDPKTGQPTAPPNPDERQPFDPENPFGNRPDSPEKTAKTKTVETATALWEKNVGPIDESPAVKRALLDLVNDPDAMNALTDSKGNSLFDMFKEGGDGEGMKDLFGGGEGQGWEWPKLDLDFNWSRSERNFNVPESSNRSRWPDMSMPDRARGGSGSSMGGMGSFDFGGVQVPWLIMLILFALVLTAVLWWKWAAIFPASDRAVRSPDGLGAWPLDPRSINTREDVVKAFEYLSVLICGPGAKTWTHSTIADELTQLAQTHGETAVKLARLYELARYAPLDEPLTRAEVLEARRLVCDLAGVDEA</sequence>
<feature type="compositionally biased region" description="Basic and acidic residues" evidence="1">
    <location>
        <begin position="251"/>
        <end position="261"/>
    </location>
</feature>
<feature type="transmembrane region" description="Helical" evidence="2">
    <location>
        <begin position="391"/>
        <end position="410"/>
    </location>
</feature>